<name>Q6TFG4_CAETA</name>
<proteinExistence type="predicted"/>
<sequence length="559" mass="64357">MEYLTLEQKLTVKQKEALDLAQYYFRYAATSQVNKAYRKKAIEDYGFYDGTGQWDKSQLHKLSANGYPPEVLNIVKPIINSLTGVDVQTRFRVAFRSSSGNVKDDRLAKAITHLGYHIQENQDMTHKATQKFMDMLITGIGWSNLFKQPSTSEIIYEHVHPLDVLFDPDDLSSQLNNSEFVIRIRWISLAEMKRLWPKHSSYFDSRFSVVKNVREAKEWKQYQGEVSPEIQQRAEIELDTFYLGEGYGRRVRVIEVQYRQEMMSFEGMDINGHYFATFNEKEALSLVEKMTDLERKSSKAIMRVLFTEDRLLEYAPLKPNVPDLPDFTYIPCLWSRRYSDGVPDGWLSSMKPVQRRYNSLQTRLSYLLSSTRAIYDEGAFSNKEPHEIEAMLSDPGAAIEISPGSRFELHANNQISGGYFTLLEKTVEDIQRVSGYYDEALGKETNAQSGVAIRARQVNSVRGQTIAFDNLKLMKKREARMMLNLIQSGSGAFLESQILTEDEKREIVILNCVHDVDGKRVVVNDIRTLPLSIHIEEVPDFESPTQEQQARLDRVPRAS</sequence>
<accession>Q6TFG4</accession>
<dbReference type="InterPro" id="IPR032427">
    <property type="entry name" value="P22_portal"/>
</dbReference>
<geneLocation type="plasmid" evidence="1">
    <name>pKAP298</name>
</geneLocation>
<dbReference type="EMBL" id="AY422720">
    <property type="protein sequence ID" value="AAR87095.1"/>
    <property type="molecule type" value="Genomic_DNA"/>
</dbReference>
<reference evidence="1" key="1">
    <citation type="journal article" date="2005" name="J. Mol. Evol.">
        <title>Sequence, transcription activity, and evolutionary origin of the R-body coding plasmid pKAP298 from the intracellular parasitic bacterium Caedibacter taeniospiralis.</title>
        <authorList>
            <person name="Jeblick J."/>
            <person name="Kusch J."/>
        </authorList>
    </citation>
    <scope>NUCLEOTIDE SEQUENCE</scope>
    <source>
        <plasmid evidence="1">pKAP298</plasmid>
    </source>
</reference>
<evidence type="ECO:0000313" key="1">
    <source>
        <dbReference type="EMBL" id="AAR87095.1"/>
    </source>
</evidence>
<dbReference type="AlphaFoldDB" id="Q6TFG4"/>
<protein>
    <submittedName>
        <fullName evidence="1">Putative phage portal protein</fullName>
    </submittedName>
</protein>
<organism evidence="1">
    <name type="scientific">Caedibacter taeniospiralis</name>
    <dbReference type="NCBI Taxonomy" id="28907"/>
    <lineage>
        <taxon>Bacteria</taxon>
        <taxon>Pseudomonadati</taxon>
        <taxon>Pseudomonadota</taxon>
        <taxon>Gammaproteobacteria</taxon>
        <taxon>Thiotrichales</taxon>
        <taxon>Fastidiosibacteraceae</taxon>
        <taxon>Caedibacter</taxon>
    </lineage>
</organism>
<keyword evidence="1" id="KW-0614">Plasmid</keyword>
<dbReference type="Pfam" id="PF16510">
    <property type="entry name" value="P22_portal"/>
    <property type="match status" value="1"/>
</dbReference>